<proteinExistence type="predicted"/>
<name>A0ABV0WI56_9TELE</name>
<feature type="compositionally biased region" description="Basic and acidic residues" evidence="1">
    <location>
        <begin position="88"/>
        <end position="100"/>
    </location>
</feature>
<dbReference type="Proteomes" id="UP001444071">
    <property type="component" value="Unassembled WGS sequence"/>
</dbReference>
<protein>
    <submittedName>
        <fullName evidence="2">Uncharacterized protein</fullName>
    </submittedName>
</protein>
<reference evidence="2 3" key="1">
    <citation type="submission" date="2021-06" db="EMBL/GenBank/DDBJ databases">
        <authorList>
            <person name="Palmer J.M."/>
        </authorList>
    </citation>
    <scope>NUCLEOTIDE SEQUENCE [LARGE SCALE GENOMIC DNA]</scope>
    <source>
        <strain evidence="2 3">XR_2019</strain>
        <tissue evidence="2">Muscle</tissue>
    </source>
</reference>
<evidence type="ECO:0000313" key="2">
    <source>
        <dbReference type="EMBL" id="MEQ2268371.1"/>
    </source>
</evidence>
<evidence type="ECO:0000313" key="3">
    <source>
        <dbReference type="Proteomes" id="UP001444071"/>
    </source>
</evidence>
<evidence type="ECO:0000256" key="1">
    <source>
        <dbReference type="SAM" id="MobiDB-lite"/>
    </source>
</evidence>
<keyword evidence="3" id="KW-1185">Reference proteome</keyword>
<gene>
    <name evidence="2" type="ORF">XENORESO_019470</name>
</gene>
<feature type="region of interest" description="Disordered" evidence="1">
    <location>
        <begin position="74"/>
        <end position="100"/>
    </location>
</feature>
<organism evidence="2 3">
    <name type="scientific">Xenotaenia resolanae</name>
    <dbReference type="NCBI Taxonomy" id="208358"/>
    <lineage>
        <taxon>Eukaryota</taxon>
        <taxon>Metazoa</taxon>
        <taxon>Chordata</taxon>
        <taxon>Craniata</taxon>
        <taxon>Vertebrata</taxon>
        <taxon>Euteleostomi</taxon>
        <taxon>Actinopterygii</taxon>
        <taxon>Neopterygii</taxon>
        <taxon>Teleostei</taxon>
        <taxon>Neoteleostei</taxon>
        <taxon>Acanthomorphata</taxon>
        <taxon>Ovalentaria</taxon>
        <taxon>Atherinomorphae</taxon>
        <taxon>Cyprinodontiformes</taxon>
        <taxon>Goodeidae</taxon>
        <taxon>Xenotaenia</taxon>
    </lineage>
</organism>
<dbReference type="EMBL" id="JAHRIM010050052">
    <property type="protein sequence ID" value="MEQ2268371.1"/>
    <property type="molecule type" value="Genomic_DNA"/>
</dbReference>
<sequence length="100" mass="10892">MSTDGGDVLKKTKPAKTIGQQQLRCALVGVIFSLYSGHLLRPRSVSAIVTERGRTWAVIGPPWLRPPLNLLTPTSEMEVGAEGQRPVKPRDLSDDTAAER</sequence>
<accession>A0ABV0WI56</accession>
<comment type="caution">
    <text evidence="2">The sequence shown here is derived from an EMBL/GenBank/DDBJ whole genome shotgun (WGS) entry which is preliminary data.</text>
</comment>